<keyword evidence="4" id="KW-0547">Nucleotide-binding</keyword>
<dbReference type="PANTHER" id="PTHR24056:SF415">
    <property type="entry name" value="CYCLIN-DEPENDENT KINASE G1"/>
    <property type="match status" value="1"/>
</dbReference>
<dbReference type="GO" id="GO:0007346">
    <property type="term" value="P:regulation of mitotic cell cycle"/>
    <property type="evidence" value="ECO:0007669"/>
    <property type="project" value="TreeGrafter"/>
</dbReference>
<evidence type="ECO:0000256" key="4">
    <source>
        <dbReference type="ARBA" id="ARBA00022741"/>
    </source>
</evidence>
<comment type="similarity">
    <text evidence="1">Belongs to the protein kinase superfamily. CMGC Ser/Thr protein kinase family. CDC2/CDKX subfamily.</text>
</comment>
<evidence type="ECO:0000256" key="6">
    <source>
        <dbReference type="ARBA" id="ARBA00022840"/>
    </source>
</evidence>
<evidence type="ECO:0000256" key="3">
    <source>
        <dbReference type="ARBA" id="ARBA00022679"/>
    </source>
</evidence>
<dbReference type="FunFam" id="1.10.510.10:FF:000624">
    <property type="entry name" value="Mitogen-activated protein kinase"/>
    <property type="match status" value="1"/>
</dbReference>
<name>A0AAV8SIX2_9ROSI</name>
<dbReference type="Proteomes" id="UP001159364">
    <property type="component" value="Linkage Group LG10"/>
</dbReference>
<dbReference type="GO" id="GO:0004674">
    <property type="term" value="F:protein serine/threonine kinase activity"/>
    <property type="evidence" value="ECO:0007669"/>
    <property type="project" value="UniProtKB-KW"/>
</dbReference>
<keyword evidence="2" id="KW-0723">Serine/threonine-protein kinase</keyword>
<dbReference type="PROSITE" id="PS00108">
    <property type="entry name" value="PROTEIN_KINASE_ST"/>
    <property type="match status" value="1"/>
</dbReference>
<dbReference type="InterPro" id="IPR011009">
    <property type="entry name" value="Kinase-like_dom_sf"/>
</dbReference>
<dbReference type="Pfam" id="PF00069">
    <property type="entry name" value="Pkinase"/>
    <property type="match status" value="1"/>
</dbReference>
<accession>A0AAV8SIX2</accession>
<dbReference type="PANTHER" id="PTHR24056">
    <property type="entry name" value="CELL DIVISION PROTEIN KINASE"/>
    <property type="match status" value="1"/>
</dbReference>
<evidence type="ECO:0000256" key="5">
    <source>
        <dbReference type="ARBA" id="ARBA00022777"/>
    </source>
</evidence>
<dbReference type="SMART" id="SM00220">
    <property type="entry name" value="S_TKc"/>
    <property type="match status" value="1"/>
</dbReference>
<evidence type="ECO:0000259" key="8">
    <source>
        <dbReference type="PROSITE" id="PS50011"/>
    </source>
</evidence>
<protein>
    <recommendedName>
        <fullName evidence="8">Protein kinase domain-containing protein</fullName>
    </recommendedName>
</protein>
<organism evidence="9 10">
    <name type="scientific">Erythroxylum novogranatense</name>
    <dbReference type="NCBI Taxonomy" id="1862640"/>
    <lineage>
        <taxon>Eukaryota</taxon>
        <taxon>Viridiplantae</taxon>
        <taxon>Streptophyta</taxon>
        <taxon>Embryophyta</taxon>
        <taxon>Tracheophyta</taxon>
        <taxon>Spermatophyta</taxon>
        <taxon>Magnoliopsida</taxon>
        <taxon>eudicotyledons</taxon>
        <taxon>Gunneridae</taxon>
        <taxon>Pentapetalae</taxon>
        <taxon>rosids</taxon>
        <taxon>fabids</taxon>
        <taxon>Malpighiales</taxon>
        <taxon>Erythroxylaceae</taxon>
        <taxon>Erythroxylum</taxon>
    </lineage>
</organism>
<dbReference type="GO" id="GO:0005524">
    <property type="term" value="F:ATP binding"/>
    <property type="evidence" value="ECO:0007669"/>
    <property type="project" value="UniProtKB-KW"/>
</dbReference>
<keyword evidence="5" id="KW-0418">Kinase</keyword>
<feature type="region of interest" description="Disordered" evidence="7">
    <location>
        <begin position="1"/>
        <end position="33"/>
    </location>
</feature>
<dbReference type="Gene3D" id="1.10.510.10">
    <property type="entry name" value="Transferase(Phosphotransferase) domain 1"/>
    <property type="match status" value="1"/>
</dbReference>
<evidence type="ECO:0000256" key="2">
    <source>
        <dbReference type="ARBA" id="ARBA00022527"/>
    </source>
</evidence>
<keyword evidence="10" id="KW-1185">Reference proteome</keyword>
<proteinExistence type="inferred from homology"/>
<evidence type="ECO:0000313" key="10">
    <source>
        <dbReference type="Proteomes" id="UP001159364"/>
    </source>
</evidence>
<evidence type="ECO:0000256" key="1">
    <source>
        <dbReference type="ARBA" id="ARBA00006485"/>
    </source>
</evidence>
<dbReference type="InterPro" id="IPR050108">
    <property type="entry name" value="CDK"/>
</dbReference>
<dbReference type="GO" id="GO:0005634">
    <property type="term" value="C:nucleus"/>
    <property type="evidence" value="ECO:0007669"/>
    <property type="project" value="TreeGrafter"/>
</dbReference>
<dbReference type="InterPro" id="IPR008271">
    <property type="entry name" value="Ser/Thr_kinase_AS"/>
</dbReference>
<dbReference type="EMBL" id="JAIWQS010000010">
    <property type="protein sequence ID" value="KAJ8752034.1"/>
    <property type="molecule type" value="Genomic_DNA"/>
</dbReference>
<reference evidence="9 10" key="1">
    <citation type="submission" date="2021-09" db="EMBL/GenBank/DDBJ databases">
        <title>Genomic insights and catalytic innovation underlie evolution of tropane alkaloids biosynthesis.</title>
        <authorList>
            <person name="Wang Y.-J."/>
            <person name="Tian T."/>
            <person name="Huang J.-P."/>
            <person name="Huang S.-X."/>
        </authorList>
    </citation>
    <scope>NUCLEOTIDE SEQUENCE [LARGE SCALE GENOMIC DNA]</scope>
    <source>
        <strain evidence="9">KIB-2018</strain>
        <tissue evidence="9">Leaf</tissue>
    </source>
</reference>
<keyword evidence="6" id="KW-0067">ATP-binding</keyword>
<dbReference type="InterPro" id="IPR000719">
    <property type="entry name" value="Prot_kinase_dom"/>
</dbReference>
<dbReference type="SUPFAM" id="SSF56112">
    <property type="entry name" value="Protein kinase-like (PK-like)"/>
    <property type="match status" value="1"/>
</dbReference>
<evidence type="ECO:0000313" key="9">
    <source>
        <dbReference type="EMBL" id="KAJ8752034.1"/>
    </source>
</evidence>
<comment type="caution">
    <text evidence="9">The sequence shown here is derived from an EMBL/GenBank/DDBJ whole genome shotgun (WGS) entry which is preliminary data.</text>
</comment>
<feature type="domain" description="Protein kinase" evidence="8">
    <location>
        <begin position="1"/>
        <end position="263"/>
    </location>
</feature>
<sequence length="286" mass="32539">MSRRAWDNDSPVSSGEDISGKSLYRKTSSSGSGEFLTEALDGSLSGLSRYNERDECSDEGLERGDLMVVDRIRAEDSKGIKHLHDNWVLHRDMKTSNLLINKKGELRICDFGMSRLYGSPSKPYTSLVVTMWYRWAMTAPELLLGAKEYATAVDMWSVGCIMAELLSNEPLFWGRSEIDRLDKIFRTEIIWPEFSKLPGLKANFVRQPYNTLLKKFPATSFTGSPALSDSEFYLLSSLLTYDPKKIITLMRITADLTLNHPWFHEVPLPKSKELMPTLPTQNGKRR</sequence>
<dbReference type="PROSITE" id="PS50011">
    <property type="entry name" value="PROTEIN_KINASE_DOM"/>
    <property type="match status" value="1"/>
</dbReference>
<dbReference type="AlphaFoldDB" id="A0AAV8SIX2"/>
<gene>
    <name evidence="9" type="ORF">K2173_001060</name>
</gene>
<evidence type="ECO:0000256" key="7">
    <source>
        <dbReference type="SAM" id="MobiDB-lite"/>
    </source>
</evidence>
<keyword evidence="3" id="KW-0808">Transferase</keyword>